<dbReference type="InterPro" id="IPR002941">
    <property type="entry name" value="DNA_methylase_N4/N6"/>
</dbReference>
<dbReference type="EC" id="2.1.1.72" evidence="1"/>
<sequence length="89" mass="9263">MWTVRPRAEKGDHTSAFPVGLAAKCVLADSPPGSRVLDPFAGTGTTGMAAVRHGKTAVLVELDPGHAKTIRKRSGERLTGAAPTKSADR</sequence>
<dbReference type="SUPFAM" id="SSF53335">
    <property type="entry name" value="S-adenosyl-L-methionine-dependent methyltransferases"/>
    <property type="match status" value="1"/>
</dbReference>
<evidence type="ECO:0000313" key="7">
    <source>
        <dbReference type="EMBL" id="CAA9230070.1"/>
    </source>
</evidence>
<proteinExistence type="predicted"/>
<dbReference type="Gene3D" id="3.40.50.150">
    <property type="entry name" value="Vaccinia Virus protein VP39"/>
    <property type="match status" value="1"/>
</dbReference>
<evidence type="ECO:0000256" key="5">
    <source>
        <dbReference type="SAM" id="MobiDB-lite"/>
    </source>
</evidence>
<dbReference type="EMBL" id="CADCTG010000110">
    <property type="protein sequence ID" value="CAA9230070.1"/>
    <property type="molecule type" value="Genomic_DNA"/>
</dbReference>
<dbReference type="GO" id="GO:0008170">
    <property type="term" value="F:N-methyltransferase activity"/>
    <property type="evidence" value="ECO:0007669"/>
    <property type="project" value="InterPro"/>
</dbReference>
<dbReference type="Pfam" id="PF01555">
    <property type="entry name" value="N6_N4_Mtase"/>
    <property type="match status" value="1"/>
</dbReference>
<keyword evidence="2" id="KW-0489">Methyltransferase</keyword>
<reference evidence="7" key="1">
    <citation type="submission" date="2020-02" db="EMBL/GenBank/DDBJ databases">
        <authorList>
            <person name="Meier V. D."/>
        </authorList>
    </citation>
    <scope>NUCLEOTIDE SEQUENCE</scope>
    <source>
        <strain evidence="7">AVDCRST_MAG08</strain>
    </source>
</reference>
<dbReference type="AlphaFoldDB" id="A0A6J4HNW6"/>
<dbReference type="GO" id="GO:0009007">
    <property type="term" value="F:site-specific DNA-methyltransferase (adenine-specific) activity"/>
    <property type="evidence" value="ECO:0007669"/>
    <property type="project" value="UniProtKB-EC"/>
</dbReference>
<dbReference type="GO" id="GO:0003677">
    <property type="term" value="F:DNA binding"/>
    <property type="evidence" value="ECO:0007669"/>
    <property type="project" value="InterPro"/>
</dbReference>
<name>A0A6J4HNW6_9PROT</name>
<dbReference type="InterPro" id="IPR029063">
    <property type="entry name" value="SAM-dependent_MTases_sf"/>
</dbReference>
<evidence type="ECO:0000259" key="6">
    <source>
        <dbReference type="Pfam" id="PF01555"/>
    </source>
</evidence>
<evidence type="ECO:0000256" key="3">
    <source>
        <dbReference type="ARBA" id="ARBA00022679"/>
    </source>
</evidence>
<evidence type="ECO:0000256" key="1">
    <source>
        <dbReference type="ARBA" id="ARBA00011900"/>
    </source>
</evidence>
<protein>
    <recommendedName>
        <fullName evidence="1">site-specific DNA-methyltransferase (adenine-specific)</fullName>
        <ecNumber evidence="1">2.1.1.72</ecNumber>
    </recommendedName>
</protein>
<dbReference type="GO" id="GO:0032259">
    <property type="term" value="P:methylation"/>
    <property type="evidence" value="ECO:0007669"/>
    <property type="project" value="UniProtKB-KW"/>
</dbReference>
<dbReference type="PRINTS" id="PR00508">
    <property type="entry name" value="S21N4MTFRASE"/>
</dbReference>
<evidence type="ECO:0000256" key="4">
    <source>
        <dbReference type="ARBA" id="ARBA00047942"/>
    </source>
</evidence>
<evidence type="ECO:0000256" key="2">
    <source>
        <dbReference type="ARBA" id="ARBA00022603"/>
    </source>
</evidence>
<feature type="region of interest" description="Disordered" evidence="5">
    <location>
        <begin position="68"/>
        <end position="89"/>
    </location>
</feature>
<accession>A0A6J4HNW6</accession>
<dbReference type="InterPro" id="IPR001091">
    <property type="entry name" value="RM_Methyltransferase"/>
</dbReference>
<dbReference type="CDD" id="cd02440">
    <property type="entry name" value="AdoMet_MTases"/>
    <property type="match status" value="1"/>
</dbReference>
<organism evidence="7">
    <name type="scientific">uncultured Acetobacteraceae bacterium</name>
    <dbReference type="NCBI Taxonomy" id="169975"/>
    <lineage>
        <taxon>Bacteria</taxon>
        <taxon>Pseudomonadati</taxon>
        <taxon>Pseudomonadota</taxon>
        <taxon>Alphaproteobacteria</taxon>
        <taxon>Acetobacterales</taxon>
        <taxon>Acetobacteraceae</taxon>
        <taxon>environmental samples</taxon>
    </lineage>
</organism>
<feature type="domain" description="DNA methylase N-4/N-6" evidence="6">
    <location>
        <begin position="8"/>
        <end position="71"/>
    </location>
</feature>
<gene>
    <name evidence="7" type="ORF">AVDCRST_MAG08-1053</name>
</gene>
<comment type="catalytic activity">
    <reaction evidence="4">
        <text>a 2'-deoxyadenosine in DNA + S-adenosyl-L-methionine = an N(6)-methyl-2'-deoxyadenosine in DNA + S-adenosyl-L-homocysteine + H(+)</text>
        <dbReference type="Rhea" id="RHEA:15197"/>
        <dbReference type="Rhea" id="RHEA-COMP:12418"/>
        <dbReference type="Rhea" id="RHEA-COMP:12419"/>
        <dbReference type="ChEBI" id="CHEBI:15378"/>
        <dbReference type="ChEBI" id="CHEBI:57856"/>
        <dbReference type="ChEBI" id="CHEBI:59789"/>
        <dbReference type="ChEBI" id="CHEBI:90615"/>
        <dbReference type="ChEBI" id="CHEBI:90616"/>
        <dbReference type="EC" id="2.1.1.72"/>
    </reaction>
</comment>
<keyword evidence="3" id="KW-0808">Transferase</keyword>